<dbReference type="AlphaFoldDB" id="A0A081L689"/>
<dbReference type="OrthoDB" id="2943096at2"/>
<comment type="caution">
    <text evidence="1">The sequence shown here is derived from an EMBL/GenBank/DDBJ whole genome shotgun (WGS) entry which is preliminary data.</text>
</comment>
<proteinExistence type="predicted"/>
<sequence>MKTLRAAFIKAGYKSMSTKRTDVPKNKCTRNHTQELSEKEIRELMGVYRPTYKRGRGGAFKSK</sequence>
<name>A0A081L689_9BACI</name>
<evidence type="ECO:0008006" key="3">
    <source>
        <dbReference type="Google" id="ProtNLM"/>
    </source>
</evidence>
<protein>
    <recommendedName>
        <fullName evidence="3">Phage protein</fullName>
    </recommendedName>
</protein>
<reference evidence="1 2" key="1">
    <citation type="submission" date="2012-09" db="EMBL/GenBank/DDBJ databases">
        <title>Genome Sequence of Bacillus sp. DW5-4.</title>
        <authorList>
            <person name="Lai Q."/>
            <person name="Liu Y."/>
            <person name="Shao Z."/>
        </authorList>
    </citation>
    <scope>NUCLEOTIDE SEQUENCE [LARGE SCALE GENOMIC DNA]</scope>
    <source>
        <strain evidence="1 2">DW5-4</strain>
    </source>
</reference>
<accession>A0A081L689</accession>
<organism evidence="1 2">
    <name type="scientific">Bacillus zhangzhouensis</name>
    <dbReference type="NCBI Taxonomy" id="1178540"/>
    <lineage>
        <taxon>Bacteria</taxon>
        <taxon>Bacillati</taxon>
        <taxon>Bacillota</taxon>
        <taxon>Bacilli</taxon>
        <taxon>Bacillales</taxon>
        <taxon>Bacillaceae</taxon>
        <taxon>Bacillus</taxon>
    </lineage>
</organism>
<evidence type="ECO:0000313" key="2">
    <source>
        <dbReference type="Proteomes" id="UP000028091"/>
    </source>
</evidence>
<evidence type="ECO:0000313" key="1">
    <source>
        <dbReference type="EMBL" id="KEP24765.1"/>
    </source>
</evidence>
<gene>
    <name evidence="1" type="ORF">BA70_18415</name>
</gene>
<dbReference type="EMBL" id="JOTP01000074">
    <property type="protein sequence ID" value="KEP24765.1"/>
    <property type="molecule type" value="Genomic_DNA"/>
</dbReference>
<keyword evidence="2" id="KW-1185">Reference proteome</keyword>
<dbReference type="RefSeq" id="WP_034325282.1">
    <property type="nucleotide sequence ID" value="NZ_JOTP01000074.1"/>
</dbReference>
<dbReference type="Proteomes" id="UP000028091">
    <property type="component" value="Unassembled WGS sequence"/>
</dbReference>